<dbReference type="EMBL" id="NBTY01000139">
    <property type="protein sequence ID" value="OTP70406.1"/>
    <property type="molecule type" value="Genomic_DNA"/>
</dbReference>
<dbReference type="InterPro" id="IPR053842">
    <property type="entry name" value="NikA-like"/>
</dbReference>
<dbReference type="Proteomes" id="UP000194546">
    <property type="component" value="Unassembled WGS sequence"/>
</dbReference>
<name>A0A242MGX7_CABSO</name>
<dbReference type="RefSeq" id="WP_086382709.1">
    <property type="nucleotide sequence ID" value="NZ_NBTY01000139.1"/>
</dbReference>
<evidence type="ECO:0008006" key="3">
    <source>
        <dbReference type="Google" id="ProtNLM"/>
    </source>
</evidence>
<reference evidence="1 2" key="1">
    <citation type="submission" date="2017-03" db="EMBL/GenBank/DDBJ databases">
        <title>Genome analysis of strain PAMC 26510.</title>
        <authorList>
            <person name="Oh H.-M."/>
            <person name="Yang J.-A."/>
        </authorList>
    </citation>
    <scope>NUCLEOTIDE SEQUENCE [LARGE SCALE GENOMIC DNA]</scope>
    <source>
        <strain evidence="1 2">PAMC 26510</strain>
    </source>
</reference>
<dbReference type="AlphaFoldDB" id="A0A242MGX7"/>
<organism evidence="1 2">
    <name type="scientific">Caballeronia sordidicola</name>
    <name type="common">Burkholderia sordidicola</name>
    <dbReference type="NCBI Taxonomy" id="196367"/>
    <lineage>
        <taxon>Bacteria</taxon>
        <taxon>Pseudomonadati</taxon>
        <taxon>Pseudomonadota</taxon>
        <taxon>Betaproteobacteria</taxon>
        <taxon>Burkholderiales</taxon>
        <taxon>Burkholderiaceae</taxon>
        <taxon>Caballeronia</taxon>
    </lineage>
</organism>
<accession>A0A242MGX7</accession>
<proteinExistence type="predicted"/>
<evidence type="ECO:0000313" key="1">
    <source>
        <dbReference type="EMBL" id="OTP70406.1"/>
    </source>
</evidence>
<sequence length="115" mass="12905">MPFVQNGLEALNCLISLRLTASEKARLKEDADLAGLSVSELVRRRYFGRPIVANADAIMIKELRRLGGLLKHVHVESEGAYSRETAEALLAVKTYIEKMSEKANVKLIKKPNRDR</sequence>
<evidence type="ECO:0000313" key="2">
    <source>
        <dbReference type="Proteomes" id="UP000194546"/>
    </source>
</evidence>
<dbReference type="Pfam" id="PF21983">
    <property type="entry name" value="NikA-like"/>
    <property type="match status" value="1"/>
</dbReference>
<comment type="caution">
    <text evidence="1">The sequence shown here is derived from an EMBL/GenBank/DDBJ whole genome shotgun (WGS) entry which is preliminary data.</text>
</comment>
<gene>
    <name evidence="1" type="ORF">PAMC26510_25400</name>
</gene>
<protein>
    <recommendedName>
        <fullName evidence="3">MobB mobilization protein</fullName>
    </recommendedName>
</protein>